<dbReference type="CDD" id="cd00158">
    <property type="entry name" value="RHOD"/>
    <property type="match status" value="1"/>
</dbReference>
<proteinExistence type="predicted"/>
<dbReference type="Gene3D" id="3.40.250.10">
    <property type="entry name" value="Rhodanese-like domain"/>
    <property type="match status" value="1"/>
</dbReference>
<organism evidence="2 3">
    <name type="scientific">Algivirga pacifica</name>
    <dbReference type="NCBI Taxonomy" id="1162670"/>
    <lineage>
        <taxon>Bacteria</taxon>
        <taxon>Pseudomonadati</taxon>
        <taxon>Bacteroidota</taxon>
        <taxon>Cytophagia</taxon>
        <taxon>Cytophagales</taxon>
        <taxon>Flammeovirgaceae</taxon>
        <taxon>Algivirga</taxon>
    </lineage>
</organism>
<dbReference type="PROSITE" id="PS50206">
    <property type="entry name" value="RHODANESE_3"/>
    <property type="match status" value="1"/>
</dbReference>
<evidence type="ECO:0000259" key="1">
    <source>
        <dbReference type="PROSITE" id="PS50206"/>
    </source>
</evidence>
<dbReference type="InterPro" id="IPR050229">
    <property type="entry name" value="GlpE_sulfurtransferase"/>
</dbReference>
<dbReference type="Pfam" id="PF00581">
    <property type="entry name" value="Rhodanese"/>
    <property type="match status" value="1"/>
</dbReference>
<dbReference type="SMART" id="SM00450">
    <property type="entry name" value="RHOD"/>
    <property type="match status" value="1"/>
</dbReference>
<protein>
    <submittedName>
        <fullName evidence="2">Rhodanese-like domain-containing protein</fullName>
    </submittedName>
</protein>
<evidence type="ECO:0000313" key="3">
    <source>
        <dbReference type="Proteomes" id="UP001500298"/>
    </source>
</evidence>
<feature type="domain" description="Rhodanese" evidence="1">
    <location>
        <begin position="40"/>
        <end position="126"/>
    </location>
</feature>
<evidence type="ECO:0000313" key="2">
    <source>
        <dbReference type="EMBL" id="GAA4849851.1"/>
    </source>
</evidence>
<reference evidence="3" key="1">
    <citation type="journal article" date="2019" name="Int. J. Syst. Evol. Microbiol.">
        <title>The Global Catalogue of Microorganisms (GCM) 10K type strain sequencing project: providing services to taxonomists for standard genome sequencing and annotation.</title>
        <authorList>
            <consortium name="The Broad Institute Genomics Platform"/>
            <consortium name="The Broad Institute Genome Sequencing Center for Infectious Disease"/>
            <person name="Wu L."/>
            <person name="Ma J."/>
        </authorList>
    </citation>
    <scope>NUCLEOTIDE SEQUENCE [LARGE SCALE GENOMIC DNA]</scope>
    <source>
        <strain evidence="3">JCM 18326</strain>
    </source>
</reference>
<dbReference type="InterPro" id="IPR001763">
    <property type="entry name" value="Rhodanese-like_dom"/>
</dbReference>
<dbReference type="PANTHER" id="PTHR43031:SF7">
    <property type="entry name" value="NITRIC OXIDE REDUCTASE FLRD-NAD(+) REDUCTASE"/>
    <property type="match status" value="1"/>
</dbReference>
<sequence length="126" mass="14680">MLYKQKQTEDMLDFIKGIFGKGIEGFTELEDEAFAAKLRDTSKPFILDVRSRQEHKEEKLHNAFNMDIMMPNFEERIGHMDKDKHYFVYCKSGSRGRKACRKLVKAGFKHIYNLKGGLNAWTGKTV</sequence>
<dbReference type="PANTHER" id="PTHR43031">
    <property type="entry name" value="FAD-DEPENDENT OXIDOREDUCTASE"/>
    <property type="match status" value="1"/>
</dbReference>
<dbReference type="SUPFAM" id="SSF52821">
    <property type="entry name" value="Rhodanese/Cell cycle control phosphatase"/>
    <property type="match status" value="1"/>
</dbReference>
<dbReference type="EMBL" id="BAABJX010000062">
    <property type="protein sequence ID" value="GAA4849851.1"/>
    <property type="molecule type" value="Genomic_DNA"/>
</dbReference>
<dbReference type="Proteomes" id="UP001500298">
    <property type="component" value="Unassembled WGS sequence"/>
</dbReference>
<keyword evidence="3" id="KW-1185">Reference proteome</keyword>
<accession>A0ABP9DS76</accession>
<dbReference type="InterPro" id="IPR036873">
    <property type="entry name" value="Rhodanese-like_dom_sf"/>
</dbReference>
<comment type="caution">
    <text evidence="2">The sequence shown here is derived from an EMBL/GenBank/DDBJ whole genome shotgun (WGS) entry which is preliminary data.</text>
</comment>
<gene>
    <name evidence="2" type="ORF">GCM10023331_38190</name>
</gene>
<name>A0ABP9DS76_9BACT</name>